<proteinExistence type="predicted"/>
<dbReference type="AlphaFoldDB" id="A0A812TF94"/>
<protein>
    <submittedName>
        <fullName evidence="2">Uncharacterized protein</fullName>
    </submittedName>
</protein>
<feature type="region of interest" description="Disordered" evidence="1">
    <location>
        <begin position="92"/>
        <end position="128"/>
    </location>
</feature>
<feature type="compositionally biased region" description="Low complexity" evidence="1">
    <location>
        <begin position="92"/>
        <end position="109"/>
    </location>
</feature>
<keyword evidence="3" id="KW-1185">Reference proteome</keyword>
<reference evidence="2" key="1">
    <citation type="submission" date="2021-02" db="EMBL/GenBank/DDBJ databases">
        <authorList>
            <person name="Dougan E. K."/>
            <person name="Rhodes N."/>
            <person name="Thang M."/>
            <person name="Chan C."/>
        </authorList>
    </citation>
    <scope>NUCLEOTIDE SEQUENCE</scope>
</reference>
<gene>
    <name evidence="2" type="ORF">SNEC2469_LOCUS14963</name>
</gene>
<comment type="caution">
    <text evidence="2">The sequence shown here is derived from an EMBL/GenBank/DDBJ whole genome shotgun (WGS) entry which is preliminary data.</text>
</comment>
<dbReference type="OrthoDB" id="10332629at2759"/>
<evidence type="ECO:0000313" key="3">
    <source>
        <dbReference type="Proteomes" id="UP000601435"/>
    </source>
</evidence>
<dbReference type="EMBL" id="CAJNJA010024186">
    <property type="protein sequence ID" value="CAE7523032.1"/>
    <property type="molecule type" value="Genomic_DNA"/>
</dbReference>
<sequence>FTFRDDRFLSDITAGWCKIHWIHRPQHWAVVPQLVNPRPCAALPWKDCETACKATGVEGESCFAPCKWHSADEVCYAGGREIIHVTSSRIPLSHSSSCSSYTSCRSSRSSNHDDDYANGDCDDDDDDDDYYYYD</sequence>
<feature type="non-terminal residue" evidence="2">
    <location>
        <position position="1"/>
    </location>
</feature>
<feature type="compositionally biased region" description="Acidic residues" evidence="1">
    <location>
        <begin position="116"/>
        <end position="128"/>
    </location>
</feature>
<evidence type="ECO:0000256" key="1">
    <source>
        <dbReference type="SAM" id="MobiDB-lite"/>
    </source>
</evidence>
<name>A0A812TF94_9DINO</name>
<evidence type="ECO:0000313" key="2">
    <source>
        <dbReference type="EMBL" id="CAE7523032.1"/>
    </source>
</evidence>
<dbReference type="Proteomes" id="UP000601435">
    <property type="component" value="Unassembled WGS sequence"/>
</dbReference>
<accession>A0A812TF94</accession>
<organism evidence="2 3">
    <name type="scientific">Symbiodinium necroappetens</name>
    <dbReference type="NCBI Taxonomy" id="1628268"/>
    <lineage>
        <taxon>Eukaryota</taxon>
        <taxon>Sar</taxon>
        <taxon>Alveolata</taxon>
        <taxon>Dinophyceae</taxon>
        <taxon>Suessiales</taxon>
        <taxon>Symbiodiniaceae</taxon>
        <taxon>Symbiodinium</taxon>
    </lineage>
</organism>